<dbReference type="Proteomes" id="UP000744676">
    <property type="component" value="Unassembled WGS sequence"/>
</dbReference>
<gene>
    <name evidence="1" type="ORF">D0Z00_003441</name>
</gene>
<protein>
    <submittedName>
        <fullName evidence="1">Uncharacterized protein</fullName>
    </submittedName>
</protein>
<name>A0ACB6V173_9ASCO</name>
<reference evidence="1 2" key="1">
    <citation type="journal article" date="2020" name="Front. Microbiol.">
        <title>Phenotypic and Genetic Characterization of the Cheese Ripening Yeast Geotrichum candidum.</title>
        <authorList>
            <person name="Perkins V."/>
            <person name="Vignola S."/>
            <person name="Lessard M.H."/>
            <person name="Plante P.L."/>
            <person name="Corbeil J."/>
            <person name="Dugat-Bony E."/>
            <person name="Frenette M."/>
            <person name="Labrie S."/>
        </authorList>
    </citation>
    <scope>NUCLEOTIDE SEQUENCE [LARGE SCALE GENOMIC DNA]</scope>
    <source>
        <strain evidence="1 2">LMA-1147</strain>
    </source>
</reference>
<proteinExistence type="predicted"/>
<organism evidence="1 2">
    <name type="scientific">Geotrichum galactomycetum</name>
    <dbReference type="NCBI Taxonomy" id="27317"/>
    <lineage>
        <taxon>Eukaryota</taxon>
        <taxon>Fungi</taxon>
        <taxon>Dikarya</taxon>
        <taxon>Ascomycota</taxon>
        <taxon>Saccharomycotina</taxon>
        <taxon>Dipodascomycetes</taxon>
        <taxon>Dipodascales</taxon>
        <taxon>Dipodascaceae</taxon>
        <taxon>Geotrichum</taxon>
    </lineage>
</organism>
<comment type="caution">
    <text evidence="1">The sequence shown here is derived from an EMBL/GenBank/DDBJ whole genome shotgun (WGS) entry which is preliminary data.</text>
</comment>
<evidence type="ECO:0000313" key="2">
    <source>
        <dbReference type="Proteomes" id="UP000744676"/>
    </source>
</evidence>
<accession>A0ACB6V173</accession>
<dbReference type="EMBL" id="QVQA01000155">
    <property type="protein sequence ID" value="KAF5094666.1"/>
    <property type="molecule type" value="Genomic_DNA"/>
</dbReference>
<keyword evidence="2" id="KW-1185">Reference proteome</keyword>
<evidence type="ECO:0000313" key="1">
    <source>
        <dbReference type="EMBL" id="KAF5094666.1"/>
    </source>
</evidence>
<sequence length="833" mass="89779">MSGQPPPSENASGAQEDPQQHEIREAISSAQALESSDGPKESADAVDVNDLNYTANSDQHNSNSTDIEDPEFAAAANNLAMYLSSLESGGGVELAPEHTHVSQNAPQEPPLDPPLDPQKDSVKPLSTSKDDTEPMFLEDYFEYDNLREMLEQAAAAAIEESKEDSSNNSSVEDSTKHSATEPQDAVKTTSDNAKNEDVSDSAMDELQDSINKLLGQHDTEMTDAFDSTNIENAGSIAEELVNSLAENPASSGSENSAETAGNKEEESEFDLDTIQELLMSAEHISTKDSEAIGSSKLLDEKEKGDTIMVDVERSGNHEEILAQLSSLLHPEDADESMGINESSGDVIDALTSALGNQEEDKDEEEESSQIDINLFVSAIQSALEEAQVESRLDEDDDEASEDQRSTFSKLEIQDALKSITDADGSLLLDLSSSRRKANNGSNVMTADERERVRIENRERKKRWRGQNMDRNRDNDLRGRVTRRATQIYGPTNTPQKMKWIEAEFQSRKLKRLERGVIDSFSFTNFKGSKPTNPVQSVMPEGAQQRFGSTGAEGSGNKSNTPDGSSEFINGFQATVSWSNNKSEEEDTRTTRTTQPSVRKPPGTTRAKPVSSGGTNPSFFASRGAKAPTPLPMGGIVTSFKLKTNRPAAQKKSHLFNVPKPVEPINLNNLTTSDNALSLKRKRSVSSNSSSASSLSSIALYSAGLIPPHLLPPDVSPVPLPKPLPFNGPSSSKRPAIVKPSFSSSSSIDLTKSPSPATRPSILSTVQSVTERFQEANKSSSSEGSSSAQPSSAKASASPTPASASPRAATPVAEDKRVRAMGFPPILTGMTLRR</sequence>